<organism evidence="1">
    <name type="scientific">Arundo donax</name>
    <name type="common">Giant reed</name>
    <name type="synonym">Donax arundinaceus</name>
    <dbReference type="NCBI Taxonomy" id="35708"/>
    <lineage>
        <taxon>Eukaryota</taxon>
        <taxon>Viridiplantae</taxon>
        <taxon>Streptophyta</taxon>
        <taxon>Embryophyta</taxon>
        <taxon>Tracheophyta</taxon>
        <taxon>Spermatophyta</taxon>
        <taxon>Magnoliopsida</taxon>
        <taxon>Liliopsida</taxon>
        <taxon>Poales</taxon>
        <taxon>Poaceae</taxon>
        <taxon>PACMAD clade</taxon>
        <taxon>Arundinoideae</taxon>
        <taxon>Arundineae</taxon>
        <taxon>Arundo</taxon>
    </lineage>
</organism>
<proteinExistence type="predicted"/>
<name>A0A0A8ZJG9_ARUDO</name>
<evidence type="ECO:0000313" key="1">
    <source>
        <dbReference type="EMBL" id="JAD36890.1"/>
    </source>
</evidence>
<protein>
    <submittedName>
        <fullName evidence="1">Uncharacterized protein</fullName>
    </submittedName>
</protein>
<dbReference type="EMBL" id="GBRH01261005">
    <property type="protein sequence ID" value="JAD36890.1"/>
    <property type="molecule type" value="Transcribed_RNA"/>
</dbReference>
<reference evidence="1" key="2">
    <citation type="journal article" date="2015" name="Data Brief">
        <title>Shoot transcriptome of the giant reed, Arundo donax.</title>
        <authorList>
            <person name="Barrero R.A."/>
            <person name="Guerrero F.D."/>
            <person name="Moolhuijzen P."/>
            <person name="Goolsby J.A."/>
            <person name="Tidwell J."/>
            <person name="Bellgard S.E."/>
            <person name="Bellgard M.I."/>
        </authorList>
    </citation>
    <scope>NUCLEOTIDE SEQUENCE</scope>
    <source>
        <tissue evidence="1">Shoot tissue taken approximately 20 cm above the soil surface</tissue>
    </source>
</reference>
<reference evidence="1" key="1">
    <citation type="submission" date="2014-09" db="EMBL/GenBank/DDBJ databases">
        <authorList>
            <person name="Magalhaes I.L.F."/>
            <person name="Oliveira U."/>
            <person name="Santos F.R."/>
            <person name="Vidigal T.H.D.A."/>
            <person name="Brescovit A.D."/>
            <person name="Santos A.J."/>
        </authorList>
    </citation>
    <scope>NUCLEOTIDE SEQUENCE</scope>
    <source>
        <tissue evidence="1">Shoot tissue taken approximately 20 cm above the soil surface</tissue>
    </source>
</reference>
<accession>A0A0A8ZJG9</accession>
<sequence>MFANISLQKRTRKAYKMETGAEIFKQHKWEKTSGR</sequence>
<dbReference type="AlphaFoldDB" id="A0A0A8ZJG9"/>